<comment type="caution">
    <text evidence="8">The sequence shown here is derived from an EMBL/GenBank/DDBJ whole genome shotgun (WGS) entry which is preliminary data.</text>
</comment>
<dbReference type="PROSITE" id="PS50949">
    <property type="entry name" value="HTH_GNTR"/>
    <property type="match status" value="1"/>
</dbReference>
<proteinExistence type="inferred from homology"/>
<sequence>MTIERDIETDEAFGDRARQYLDPDSREPLFQQVRRFLEQSLLEGRFKPHRPLPSSRHLAGVLGVSRNTVSAAYQELTALGLIESRPRSGLYPAAERLATAQPGASSAPQPARAPHHRSVPTGQVDWQARLPRPLGEDLHHAAAHPDWNRYPFPFLPGQPELSSFPARAWLRALNDALAGPHMAASLRDSVDADDELLVKAICREILPPRGMSVSPSEVIITNGAQQALSMLADLLIEPGNTVSVENPGYVDAWHIFRNAGATLHPVEVDASGARVSKADAARSEFVYLTPSHHHPTSVTTSYSRRAAILRAAQAEDALIIEDDFDSEVRFKGRPTPSLKSLDRTGRVIYVGTFSKFVAPGLRLGFVVADAALIAALRERRRYLTKHPSGHLQRALGLFIESGEYHRALRQHRRHLVRKWEVLTEELERHLPFPLGPVPAGGLSVWLTGPEGFDGTRAAAIARGKGVLIDAGERFFLEGAKRNHIRVGFNTIPLQAIPRGVELLGEAIREQLAE</sequence>
<evidence type="ECO:0000256" key="2">
    <source>
        <dbReference type="ARBA" id="ARBA00022898"/>
    </source>
</evidence>
<gene>
    <name evidence="8" type="ORF">QQX09_06775</name>
</gene>
<evidence type="ECO:0000256" key="5">
    <source>
        <dbReference type="ARBA" id="ARBA00023163"/>
    </source>
</evidence>
<keyword evidence="9" id="KW-1185">Reference proteome</keyword>
<dbReference type="PANTHER" id="PTHR46577:SF1">
    <property type="entry name" value="HTH-TYPE TRANSCRIPTIONAL REGULATORY PROTEIN GABR"/>
    <property type="match status" value="1"/>
</dbReference>
<reference evidence="8" key="1">
    <citation type="submission" date="2023-06" db="EMBL/GenBank/DDBJ databases">
        <title>Sysu t00192.</title>
        <authorList>
            <person name="Gao L."/>
            <person name="Fang B.-Z."/>
            <person name="Li W.-J."/>
        </authorList>
    </citation>
    <scope>NUCLEOTIDE SEQUENCE</scope>
    <source>
        <strain evidence="8">SYSU T00192</strain>
    </source>
</reference>
<protein>
    <submittedName>
        <fullName evidence="8">PLP-dependent aminotransferase family protein</fullName>
    </submittedName>
</protein>
<dbReference type="Gene3D" id="1.10.10.10">
    <property type="entry name" value="Winged helix-like DNA-binding domain superfamily/Winged helix DNA-binding domain"/>
    <property type="match status" value="1"/>
</dbReference>
<dbReference type="SUPFAM" id="SSF46785">
    <property type="entry name" value="Winged helix' DNA-binding domain"/>
    <property type="match status" value="1"/>
</dbReference>
<dbReference type="EMBL" id="JAUHPW010000004">
    <property type="protein sequence ID" value="MDN4475554.1"/>
    <property type="molecule type" value="Genomic_DNA"/>
</dbReference>
<evidence type="ECO:0000256" key="3">
    <source>
        <dbReference type="ARBA" id="ARBA00023015"/>
    </source>
</evidence>
<dbReference type="RefSeq" id="WP_301132731.1">
    <property type="nucleotide sequence ID" value="NZ_JAUHPW010000004.1"/>
</dbReference>
<dbReference type="InterPro" id="IPR015421">
    <property type="entry name" value="PyrdxlP-dep_Trfase_major"/>
</dbReference>
<keyword evidence="2" id="KW-0663">Pyridoxal phosphate</keyword>
<dbReference type="SMART" id="SM00345">
    <property type="entry name" value="HTH_GNTR"/>
    <property type="match status" value="1"/>
</dbReference>
<dbReference type="InterPro" id="IPR036388">
    <property type="entry name" value="WH-like_DNA-bd_sf"/>
</dbReference>
<dbReference type="CDD" id="cd00609">
    <property type="entry name" value="AAT_like"/>
    <property type="match status" value="1"/>
</dbReference>
<evidence type="ECO:0000256" key="6">
    <source>
        <dbReference type="SAM" id="MobiDB-lite"/>
    </source>
</evidence>
<feature type="compositionally biased region" description="Basic and acidic residues" evidence="6">
    <location>
        <begin position="13"/>
        <end position="24"/>
    </location>
</feature>
<dbReference type="GO" id="GO:0008483">
    <property type="term" value="F:transaminase activity"/>
    <property type="evidence" value="ECO:0007669"/>
    <property type="project" value="UniProtKB-KW"/>
</dbReference>
<evidence type="ECO:0000313" key="8">
    <source>
        <dbReference type="EMBL" id="MDN4475554.1"/>
    </source>
</evidence>
<dbReference type="Pfam" id="PF00155">
    <property type="entry name" value="Aminotran_1_2"/>
    <property type="match status" value="1"/>
</dbReference>
<feature type="domain" description="HTH gntR-type" evidence="7">
    <location>
        <begin position="27"/>
        <end position="95"/>
    </location>
</feature>
<dbReference type="InterPro" id="IPR051446">
    <property type="entry name" value="HTH_trans_reg/aminotransferase"/>
</dbReference>
<evidence type="ECO:0000313" key="9">
    <source>
        <dbReference type="Proteomes" id="UP001172728"/>
    </source>
</evidence>
<keyword evidence="8" id="KW-0808">Transferase</keyword>
<dbReference type="InterPro" id="IPR036390">
    <property type="entry name" value="WH_DNA-bd_sf"/>
</dbReference>
<dbReference type="Gene3D" id="3.40.640.10">
    <property type="entry name" value="Type I PLP-dependent aspartate aminotransferase-like (Major domain)"/>
    <property type="match status" value="1"/>
</dbReference>
<comment type="similarity">
    <text evidence="1">In the C-terminal section; belongs to the class-I pyridoxal-phosphate-dependent aminotransferase family.</text>
</comment>
<keyword evidence="3" id="KW-0805">Transcription regulation</keyword>
<dbReference type="CDD" id="cd07377">
    <property type="entry name" value="WHTH_GntR"/>
    <property type="match status" value="1"/>
</dbReference>
<keyword evidence="8" id="KW-0032">Aminotransferase</keyword>
<dbReference type="SUPFAM" id="SSF53383">
    <property type="entry name" value="PLP-dependent transferases"/>
    <property type="match status" value="1"/>
</dbReference>
<name>A0ABT8G9C4_9MICO</name>
<feature type="region of interest" description="Disordered" evidence="6">
    <location>
        <begin position="1"/>
        <end position="24"/>
    </location>
</feature>
<organism evidence="8 9">
    <name type="scientific">Demequina litoralis</name>
    <dbReference type="NCBI Taxonomy" id="3051660"/>
    <lineage>
        <taxon>Bacteria</taxon>
        <taxon>Bacillati</taxon>
        <taxon>Actinomycetota</taxon>
        <taxon>Actinomycetes</taxon>
        <taxon>Micrococcales</taxon>
        <taxon>Demequinaceae</taxon>
        <taxon>Demequina</taxon>
    </lineage>
</organism>
<keyword evidence="4" id="KW-0238">DNA-binding</keyword>
<dbReference type="InterPro" id="IPR015424">
    <property type="entry name" value="PyrdxlP-dep_Trfase"/>
</dbReference>
<evidence type="ECO:0000256" key="4">
    <source>
        <dbReference type="ARBA" id="ARBA00023125"/>
    </source>
</evidence>
<dbReference type="Proteomes" id="UP001172728">
    <property type="component" value="Unassembled WGS sequence"/>
</dbReference>
<feature type="region of interest" description="Disordered" evidence="6">
    <location>
        <begin position="98"/>
        <end position="121"/>
    </location>
</feature>
<evidence type="ECO:0000259" key="7">
    <source>
        <dbReference type="PROSITE" id="PS50949"/>
    </source>
</evidence>
<evidence type="ECO:0000256" key="1">
    <source>
        <dbReference type="ARBA" id="ARBA00005384"/>
    </source>
</evidence>
<dbReference type="PANTHER" id="PTHR46577">
    <property type="entry name" value="HTH-TYPE TRANSCRIPTIONAL REGULATORY PROTEIN GABR"/>
    <property type="match status" value="1"/>
</dbReference>
<dbReference type="InterPro" id="IPR004839">
    <property type="entry name" value="Aminotransferase_I/II_large"/>
</dbReference>
<dbReference type="InterPro" id="IPR000524">
    <property type="entry name" value="Tscrpt_reg_HTH_GntR"/>
</dbReference>
<accession>A0ABT8G9C4</accession>
<dbReference type="Pfam" id="PF00392">
    <property type="entry name" value="GntR"/>
    <property type="match status" value="1"/>
</dbReference>
<dbReference type="PRINTS" id="PR00035">
    <property type="entry name" value="HTHGNTR"/>
</dbReference>
<feature type="compositionally biased region" description="Low complexity" evidence="6">
    <location>
        <begin position="100"/>
        <end position="112"/>
    </location>
</feature>
<keyword evidence="5" id="KW-0804">Transcription</keyword>